<comment type="caution">
    <text evidence="3">The sequence shown here is derived from an EMBL/GenBank/DDBJ whole genome shotgun (WGS) entry which is preliminary data.</text>
</comment>
<feature type="transmembrane region" description="Helical" evidence="2">
    <location>
        <begin position="171"/>
        <end position="191"/>
    </location>
</feature>
<proteinExistence type="predicted"/>
<protein>
    <submittedName>
        <fullName evidence="3">DUF1614 domain-containing protein</fullName>
    </submittedName>
</protein>
<accession>A0ABS8HMJ1</accession>
<evidence type="ECO:0000313" key="4">
    <source>
        <dbReference type="Proteomes" id="UP001165492"/>
    </source>
</evidence>
<evidence type="ECO:0000313" key="3">
    <source>
        <dbReference type="EMBL" id="MCC5464391.1"/>
    </source>
</evidence>
<dbReference type="InterPro" id="IPR011672">
    <property type="entry name" value="DUF1614"/>
</dbReference>
<feature type="compositionally biased region" description="Basic and acidic residues" evidence="1">
    <location>
        <begin position="233"/>
        <end position="251"/>
    </location>
</feature>
<feature type="transmembrane region" description="Helical" evidence="2">
    <location>
        <begin position="60"/>
        <end position="79"/>
    </location>
</feature>
<dbReference type="EMBL" id="JAJHJB010000003">
    <property type="protein sequence ID" value="MCC5464391.1"/>
    <property type="molecule type" value="Genomic_DNA"/>
</dbReference>
<evidence type="ECO:0000256" key="2">
    <source>
        <dbReference type="SAM" id="Phobius"/>
    </source>
</evidence>
<gene>
    <name evidence="3" type="ORF">LMF89_03315</name>
</gene>
<feature type="transmembrane region" description="Helical" evidence="2">
    <location>
        <begin position="91"/>
        <end position="108"/>
    </location>
</feature>
<name>A0ABS8HMJ1_9FIRM</name>
<dbReference type="Pfam" id="PF07758">
    <property type="entry name" value="DUF1614"/>
    <property type="match status" value="1"/>
</dbReference>
<keyword evidence="4" id="KW-1185">Reference proteome</keyword>
<dbReference type="RefSeq" id="WP_007953379.1">
    <property type="nucleotide sequence ID" value="NZ_JAJHJB010000003.1"/>
</dbReference>
<dbReference type="Proteomes" id="UP001165492">
    <property type="component" value="Unassembled WGS sequence"/>
</dbReference>
<keyword evidence="2" id="KW-0812">Transmembrane</keyword>
<evidence type="ECO:0000256" key="1">
    <source>
        <dbReference type="SAM" id="MobiDB-lite"/>
    </source>
</evidence>
<feature type="transmembrane region" description="Helical" evidence="2">
    <location>
        <begin position="6"/>
        <end position="25"/>
    </location>
</feature>
<feature type="transmembrane region" description="Helical" evidence="2">
    <location>
        <begin position="37"/>
        <end position="54"/>
    </location>
</feature>
<feature type="transmembrane region" description="Helical" evidence="2">
    <location>
        <begin position="120"/>
        <end position="135"/>
    </location>
</feature>
<feature type="region of interest" description="Disordered" evidence="1">
    <location>
        <begin position="221"/>
        <end position="251"/>
    </location>
</feature>
<keyword evidence="2" id="KW-1133">Transmembrane helix</keyword>
<organism evidence="3 4">
    <name type="scientific">Pelosinus baikalensis</name>
    <dbReference type="NCBI Taxonomy" id="2892015"/>
    <lineage>
        <taxon>Bacteria</taxon>
        <taxon>Bacillati</taxon>
        <taxon>Bacillota</taxon>
        <taxon>Negativicutes</taxon>
        <taxon>Selenomonadales</taxon>
        <taxon>Sporomusaceae</taxon>
        <taxon>Pelosinus</taxon>
    </lineage>
</organism>
<reference evidence="3" key="1">
    <citation type="submission" date="2021-11" db="EMBL/GenBank/DDBJ databases">
        <title>Description of a new species Pelosinus isolated from the bottom sediments of Lake Baikal.</title>
        <authorList>
            <person name="Zakharyuk A."/>
        </authorList>
    </citation>
    <scope>NUCLEOTIDE SEQUENCE</scope>
    <source>
        <strain evidence="3">Bkl1</strain>
    </source>
</reference>
<feature type="transmembrane region" description="Helical" evidence="2">
    <location>
        <begin position="142"/>
        <end position="165"/>
    </location>
</feature>
<keyword evidence="2" id="KW-0472">Membrane</keyword>
<sequence length="251" mass="27170">MNMPIGMIMLLVVGVLVYFGVAHRILDRMRLTDKQALLFIGAVIVGSFIDIPIMSTPVEVSINVGGALLPALLAIWLIFKADETAERVRAILAAILVAVAVSLGSRYLPYEPENMFLDPKIIYGISAGLIAYLAGRSRRSAFVGGVLGIVLSDIVHMVTIIGLGIPGTTDIGGAGAFDVVMIAGIIAVMVAELVGETREKMQGGPMLGRYRPEGLYEFSKELSHNNRKGKIHKQNEKLESKEEKDRGEDHE</sequence>